<keyword evidence="2" id="KW-0677">Repeat</keyword>
<dbReference type="RefSeq" id="XP_022316678.1">
    <property type="nucleotide sequence ID" value="XM_022460970.1"/>
</dbReference>
<evidence type="ECO:0000256" key="5">
    <source>
        <dbReference type="PROSITE-ProRule" id="PRU00302"/>
    </source>
</evidence>
<dbReference type="PANTHER" id="PTHR19325">
    <property type="entry name" value="COMPLEMENT COMPONENT-RELATED SUSHI DOMAIN-CONTAINING"/>
    <property type="match status" value="1"/>
</dbReference>
<dbReference type="PANTHER" id="PTHR19325:SF574">
    <property type="entry name" value="SUSHI, VON WILLEBRAND FACTOR TYPE A, EGF AND PENTRAXIN DOMAIN-CONTAINING PROTEIN 1"/>
    <property type="match status" value="1"/>
</dbReference>
<evidence type="ECO:0000313" key="11">
    <source>
        <dbReference type="RefSeq" id="XP_022316678.1"/>
    </source>
</evidence>
<reference evidence="11" key="1">
    <citation type="submission" date="2025-08" db="UniProtKB">
        <authorList>
            <consortium name="RefSeq"/>
        </authorList>
    </citation>
    <scope>IDENTIFICATION</scope>
    <source>
        <tissue evidence="11">Whole sample</tissue>
    </source>
</reference>
<gene>
    <name evidence="11" type="primary">LOC111120243</name>
</gene>
<dbReference type="Proteomes" id="UP000694844">
    <property type="component" value="Chromosome 2"/>
</dbReference>
<comment type="caution">
    <text evidence="5">Lacks conserved residue(s) required for the propagation of feature annotation.</text>
</comment>
<dbReference type="Gene3D" id="2.10.70.10">
    <property type="entry name" value="Complement Module, domain 1"/>
    <property type="match status" value="10"/>
</dbReference>
<evidence type="ECO:0000313" key="10">
    <source>
        <dbReference type="Proteomes" id="UP000694844"/>
    </source>
</evidence>
<evidence type="ECO:0000256" key="4">
    <source>
        <dbReference type="ARBA" id="ARBA00023180"/>
    </source>
</evidence>
<feature type="domain" description="Sushi" evidence="9">
    <location>
        <begin position="555"/>
        <end position="617"/>
    </location>
</feature>
<dbReference type="InterPro" id="IPR000436">
    <property type="entry name" value="Sushi_SCR_CCP_dom"/>
</dbReference>
<feature type="compositionally biased region" description="Basic and acidic residues" evidence="6">
    <location>
        <begin position="657"/>
        <end position="679"/>
    </location>
</feature>
<feature type="chain" id="PRO_5034683957" evidence="8">
    <location>
        <begin position="28"/>
        <end position="712"/>
    </location>
</feature>
<organism evidence="10 11">
    <name type="scientific">Crassostrea virginica</name>
    <name type="common">Eastern oyster</name>
    <dbReference type="NCBI Taxonomy" id="6565"/>
    <lineage>
        <taxon>Eukaryota</taxon>
        <taxon>Metazoa</taxon>
        <taxon>Spiralia</taxon>
        <taxon>Lophotrochozoa</taxon>
        <taxon>Mollusca</taxon>
        <taxon>Bivalvia</taxon>
        <taxon>Autobranchia</taxon>
        <taxon>Pteriomorphia</taxon>
        <taxon>Ostreida</taxon>
        <taxon>Ostreoidea</taxon>
        <taxon>Ostreidae</taxon>
        <taxon>Crassostrea</taxon>
    </lineage>
</organism>
<dbReference type="Pfam" id="PF00084">
    <property type="entry name" value="Sushi"/>
    <property type="match status" value="10"/>
</dbReference>
<evidence type="ECO:0000256" key="1">
    <source>
        <dbReference type="ARBA" id="ARBA00022659"/>
    </source>
</evidence>
<protein>
    <submittedName>
        <fullName evidence="11">CUB and sushi domain-containing protein 3-like</fullName>
    </submittedName>
</protein>
<evidence type="ECO:0000256" key="2">
    <source>
        <dbReference type="ARBA" id="ARBA00022737"/>
    </source>
</evidence>
<feature type="signal peptide" evidence="8">
    <location>
        <begin position="1"/>
        <end position="27"/>
    </location>
</feature>
<feature type="domain" description="Sushi" evidence="9">
    <location>
        <begin position="143"/>
        <end position="201"/>
    </location>
</feature>
<keyword evidence="3 5" id="KW-1015">Disulfide bond</keyword>
<proteinExistence type="predicted"/>
<dbReference type="KEGG" id="cvn:111120243"/>
<feature type="domain" description="Sushi" evidence="9">
    <location>
        <begin position="84"/>
        <end position="142"/>
    </location>
</feature>
<evidence type="ECO:0000256" key="8">
    <source>
        <dbReference type="SAM" id="SignalP"/>
    </source>
</evidence>
<keyword evidence="7" id="KW-0812">Transmembrane</keyword>
<dbReference type="PROSITE" id="PS50923">
    <property type="entry name" value="SUSHI"/>
    <property type="match status" value="9"/>
</dbReference>
<keyword evidence="7" id="KW-1133">Transmembrane helix</keyword>
<feature type="region of interest" description="Disordered" evidence="6">
    <location>
        <begin position="657"/>
        <end position="699"/>
    </location>
</feature>
<feature type="disulfide bond" evidence="5">
    <location>
        <begin position="588"/>
        <end position="615"/>
    </location>
</feature>
<feature type="domain" description="Sushi" evidence="9">
    <location>
        <begin position="434"/>
        <end position="492"/>
    </location>
</feature>
<feature type="disulfide bond" evidence="5">
    <location>
        <begin position="525"/>
        <end position="552"/>
    </location>
</feature>
<evidence type="ECO:0000256" key="6">
    <source>
        <dbReference type="SAM" id="MobiDB-lite"/>
    </source>
</evidence>
<dbReference type="SMART" id="SM00032">
    <property type="entry name" value="CCP"/>
    <property type="match status" value="10"/>
</dbReference>
<keyword evidence="10" id="KW-1185">Reference proteome</keyword>
<keyword evidence="1 5" id="KW-0768">Sushi</keyword>
<feature type="domain" description="Sushi" evidence="9">
    <location>
        <begin position="375"/>
        <end position="433"/>
    </location>
</feature>
<feature type="transmembrane region" description="Helical" evidence="7">
    <location>
        <begin position="624"/>
        <end position="649"/>
    </location>
</feature>
<dbReference type="OrthoDB" id="6158054at2759"/>
<dbReference type="AlphaFoldDB" id="A0A8B8CLF2"/>
<keyword evidence="4" id="KW-0325">Glycoprotein</keyword>
<keyword evidence="7" id="KW-0472">Membrane</keyword>
<dbReference type="InterPro" id="IPR035976">
    <property type="entry name" value="Sushi/SCR/CCP_sf"/>
</dbReference>
<keyword evidence="8" id="KW-0732">Signal</keyword>
<evidence type="ECO:0000259" key="9">
    <source>
        <dbReference type="PROSITE" id="PS50923"/>
    </source>
</evidence>
<dbReference type="SUPFAM" id="SSF57535">
    <property type="entry name" value="Complement control module/SCR domain"/>
    <property type="match status" value="10"/>
</dbReference>
<sequence length="712" mass="78458">MSRRSGDMGRSIIVCFLVIRLCSSVTCNRPAIPYAAIIQPNQPTYSYNAAVTFSCSPGFKLIGESEKRCQQTGQFGNLPSCTVVTCNRPAMPYGTIIQPYQPTYSYNAAVTFSCSPGFKLVGEAVRRCQQNGQFGNLPSCTGVTCNRPAMPYAAIIQPNQPTYSYNAAVTFSCSPGFKLVGEAVRRCQQNGQFGNLPSCTVVTCSRPKIPNAIIHPDKLTYEYNETVRFSCPLGFSGAFVKSCQQDGHFEGDLPSCTGVTCNRPAIPYAAIIQPNQPTYRYNSAVTFSCSPGFKLVGEAVRRCQQNGQLGNLPSFVSCNKPTIPYAAIIQPNQQTYRYNSAVTFSCSPGFRLVGEAVRRCQQNGQFGNLPFCTVVTCNRPAMPYGTIIQPNQPTYSYNAAVTFSCSPGFKLVGEAVRRCQQNGQFGNLPSCTVVTCSRPKIPNAIIHPDKRTYEYNETVRFSCPLGFRLSGAFVKSCQLDGHFEGDLPSCTVITCQRPQLSRELHIASNPFKQTFYYNESVKFQCSAGFSLQGPSVKYCRNNGDFQKDLPTCSNVTCQRPSLSNALQLSGTDPLQQTFSYNESVLFYCSDGFHLQGPSIKYCRQSGDFKYNIPICTAKSSEASFTVGFVSGGLVGVIAITSSAVVFIILRRRVRRKKENDNKIDEGRSQESDDKDHQYDGIDDQPNEMEGHYTGISHSDDDKTYQYMELNAV</sequence>
<feature type="domain" description="Sushi" evidence="9">
    <location>
        <begin position="493"/>
        <end position="554"/>
    </location>
</feature>
<feature type="domain" description="Sushi" evidence="9">
    <location>
        <begin position="316"/>
        <end position="374"/>
    </location>
</feature>
<evidence type="ECO:0000256" key="7">
    <source>
        <dbReference type="SAM" id="Phobius"/>
    </source>
</evidence>
<dbReference type="GeneID" id="111120243"/>
<accession>A0A8B8CLF2</accession>
<evidence type="ECO:0000256" key="3">
    <source>
        <dbReference type="ARBA" id="ARBA00023157"/>
    </source>
</evidence>
<feature type="disulfide bond" evidence="5">
    <location>
        <begin position="463"/>
        <end position="490"/>
    </location>
</feature>
<dbReference type="InterPro" id="IPR050350">
    <property type="entry name" value="Compl-Cell_Adhes-Reg"/>
</dbReference>
<feature type="domain" description="Sushi" evidence="9">
    <location>
        <begin position="25"/>
        <end position="83"/>
    </location>
</feature>
<feature type="domain" description="Sushi" evidence="9">
    <location>
        <begin position="202"/>
        <end position="258"/>
    </location>
</feature>
<name>A0A8B8CLF2_CRAVI</name>
<dbReference type="CDD" id="cd00033">
    <property type="entry name" value="CCP"/>
    <property type="match status" value="10"/>
</dbReference>